<keyword evidence="1" id="KW-1133">Transmembrane helix</keyword>
<sequence length="180" mass="19222">SSDQAPALYPTGLLRLASIALMAAVATGLAGRREHLGHNERTIPEVVTLVASLLLLGWTAIEARHLARMVVGVPGVYAQRFPGVDPQALRHGVLLGASFTSAGWLAEALVLLALGWARQSAFLRWSGLALTGITVLKFLLLDLQAVDVFWRFLTAIVVGVALLGVSYAYQRRSRAARGNG</sequence>
<feature type="transmembrane region" description="Helical" evidence="1">
    <location>
        <begin position="122"/>
        <end position="143"/>
    </location>
</feature>
<dbReference type="Proteomes" id="UP000319771">
    <property type="component" value="Unassembled WGS sequence"/>
</dbReference>
<keyword evidence="1" id="KW-0472">Membrane</keyword>
<keyword evidence="1" id="KW-0812">Transmembrane</keyword>
<feature type="transmembrane region" description="Helical" evidence="1">
    <location>
        <begin position="149"/>
        <end position="169"/>
    </location>
</feature>
<dbReference type="PANTHER" id="PTHR38434">
    <property type="entry name" value="BLL2549 PROTEIN"/>
    <property type="match status" value="1"/>
</dbReference>
<dbReference type="EMBL" id="VBPB01000274">
    <property type="protein sequence ID" value="TMQ69837.1"/>
    <property type="molecule type" value="Genomic_DNA"/>
</dbReference>
<feature type="transmembrane region" description="Helical" evidence="1">
    <location>
        <begin position="93"/>
        <end position="115"/>
    </location>
</feature>
<dbReference type="PANTHER" id="PTHR38434:SF1">
    <property type="entry name" value="BLL2549 PROTEIN"/>
    <property type="match status" value="1"/>
</dbReference>
<dbReference type="InterPro" id="IPR019286">
    <property type="entry name" value="DUF2339_TM"/>
</dbReference>
<dbReference type="AlphaFoldDB" id="A0A538U1S0"/>
<evidence type="ECO:0000313" key="2">
    <source>
        <dbReference type="EMBL" id="TMQ69837.1"/>
    </source>
</evidence>
<reference evidence="2 3" key="1">
    <citation type="journal article" date="2019" name="Nat. Microbiol.">
        <title>Mediterranean grassland soil C-N compound turnover is dependent on rainfall and depth, and is mediated by genomically divergent microorganisms.</title>
        <authorList>
            <person name="Diamond S."/>
            <person name="Andeer P.F."/>
            <person name="Li Z."/>
            <person name="Crits-Christoph A."/>
            <person name="Burstein D."/>
            <person name="Anantharaman K."/>
            <person name="Lane K.R."/>
            <person name="Thomas B.C."/>
            <person name="Pan C."/>
            <person name="Northen T.R."/>
            <person name="Banfield J.F."/>
        </authorList>
    </citation>
    <scope>NUCLEOTIDE SEQUENCE [LARGE SCALE GENOMIC DNA]</scope>
    <source>
        <strain evidence="2">WS_11</strain>
    </source>
</reference>
<dbReference type="Pfam" id="PF10101">
    <property type="entry name" value="DUF2339"/>
    <property type="match status" value="1"/>
</dbReference>
<proteinExistence type="predicted"/>
<evidence type="ECO:0000313" key="3">
    <source>
        <dbReference type="Proteomes" id="UP000319771"/>
    </source>
</evidence>
<protein>
    <submittedName>
        <fullName evidence="2">DUF2339 domain-containing protein</fullName>
    </submittedName>
</protein>
<comment type="caution">
    <text evidence="2">The sequence shown here is derived from an EMBL/GenBank/DDBJ whole genome shotgun (WGS) entry which is preliminary data.</text>
</comment>
<feature type="non-terminal residue" evidence="2">
    <location>
        <position position="1"/>
    </location>
</feature>
<feature type="transmembrane region" description="Helical" evidence="1">
    <location>
        <begin position="43"/>
        <end position="61"/>
    </location>
</feature>
<name>A0A538U1S0_UNCEI</name>
<evidence type="ECO:0000256" key="1">
    <source>
        <dbReference type="SAM" id="Phobius"/>
    </source>
</evidence>
<organism evidence="2 3">
    <name type="scientific">Eiseniibacteriota bacterium</name>
    <dbReference type="NCBI Taxonomy" id="2212470"/>
    <lineage>
        <taxon>Bacteria</taxon>
        <taxon>Candidatus Eiseniibacteriota</taxon>
    </lineage>
</organism>
<accession>A0A538U1S0</accession>
<gene>
    <name evidence="2" type="ORF">E6K81_14000</name>
</gene>
<feature type="transmembrane region" description="Helical" evidence="1">
    <location>
        <begin position="12"/>
        <end position="31"/>
    </location>
</feature>